<dbReference type="SMART" id="SM00470">
    <property type="entry name" value="ParB"/>
    <property type="match status" value="1"/>
</dbReference>
<dbReference type="GO" id="GO:0007059">
    <property type="term" value="P:chromosome segregation"/>
    <property type="evidence" value="ECO:0007669"/>
    <property type="project" value="UniProtKB-KW"/>
</dbReference>
<feature type="domain" description="ParB-like N-terminal" evidence="4">
    <location>
        <begin position="44"/>
        <end position="133"/>
    </location>
</feature>
<dbReference type="InterPro" id="IPR057240">
    <property type="entry name" value="ParB_dimer_C"/>
</dbReference>
<dbReference type="GO" id="GO:0003677">
    <property type="term" value="F:DNA binding"/>
    <property type="evidence" value="ECO:0007669"/>
    <property type="project" value="UniProtKB-KW"/>
</dbReference>
<evidence type="ECO:0000256" key="1">
    <source>
        <dbReference type="ARBA" id="ARBA00006295"/>
    </source>
</evidence>
<reference evidence="5 6" key="1">
    <citation type="submission" date="2017-01" db="EMBL/GenBank/DDBJ databases">
        <title>First insights into the biology of 'candidatus Vampirococcus archaeovorus'.</title>
        <authorList>
            <person name="Kizina J."/>
            <person name="Jordan S."/>
            <person name="Stueber K."/>
            <person name="Reinhardt R."/>
            <person name="Harder J."/>
        </authorList>
    </citation>
    <scope>NUCLEOTIDE SEQUENCE [LARGE SCALE GENOMIC DNA]</scope>
    <source>
        <strain evidence="5 6">LiM</strain>
    </source>
</reference>
<keyword evidence="2" id="KW-0159">Chromosome partition</keyword>
<dbReference type="OrthoDB" id="9802051at2"/>
<gene>
    <name evidence="5" type="ORF">BU251_09530</name>
</gene>
<sequence length="300" mass="33515">MEKKALGKGLSALISGGRSVEDVLKKEIPLEVKAAAGREDKGVTFVETARLVPNKYQPRTNFDAEQLKELAASIKEKGVLAPILVRRQGDSFEIIAGERRFRAAVELKLPRVPVVIRDTTDQEALVLSIVENIQRQELNPMEEAHAFHRLTKDFSLTQEEVARAVSKDRSTVANVLRLLTLPAEVQKAISSGKLSFGHGKVLLGLDSVAQQIKLTQLVLSNSLSVRELENHVASIKPVSLKKKRAEKDKDPYIADMESQLQRILGTKVRIVASKKRGRIQIEYYSDEDRERILKILKKQG</sequence>
<dbReference type="PANTHER" id="PTHR33375:SF1">
    <property type="entry name" value="CHROMOSOME-PARTITIONING PROTEIN PARB-RELATED"/>
    <property type="match status" value="1"/>
</dbReference>
<evidence type="ECO:0000313" key="5">
    <source>
        <dbReference type="EMBL" id="QAT17944.1"/>
    </source>
</evidence>
<dbReference type="Gene3D" id="1.10.10.2830">
    <property type="match status" value="1"/>
</dbReference>
<evidence type="ECO:0000256" key="3">
    <source>
        <dbReference type="ARBA" id="ARBA00023125"/>
    </source>
</evidence>
<dbReference type="SUPFAM" id="SSF110849">
    <property type="entry name" value="ParB/Sulfiredoxin"/>
    <property type="match status" value="1"/>
</dbReference>
<dbReference type="Proteomes" id="UP000287243">
    <property type="component" value="Chromosome"/>
</dbReference>
<protein>
    <recommendedName>
        <fullName evidence="4">ParB-like N-terminal domain-containing protein</fullName>
    </recommendedName>
</protein>
<dbReference type="Pfam" id="PF23552">
    <property type="entry name" value="ParB_C"/>
    <property type="match status" value="1"/>
</dbReference>
<dbReference type="Gene3D" id="3.90.1530.30">
    <property type="match status" value="1"/>
</dbReference>
<dbReference type="Pfam" id="PF17762">
    <property type="entry name" value="HTH_ParB"/>
    <property type="match status" value="1"/>
</dbReference>
<dbReference type="KEGG" id="vai:BU251_09530"/>
<dbReference type="InterPro" id="IPR036086">
    <property type="entry name" value="ParB/Sulfiredoxin_sf"/>
</dbReference>
<dbReference type="AlphaFoldDB" id="A0A410P7J8"/>
<dbReference type="InterPro" id="IPR003115">
    <property type="entry name" value="ParB_N"/>
</dbReference>
<dbReference type="GO" id="GO:0005694">
    <property type="term" value="C:chromosome"/>
    <property type="evidence" value="ECO:0007669"/>
    <property type="project" value="TreeGrafter"/>
</dbReference>
<dbReference type="FunFam" id="1.10.10.2830:FF:000001">
    <property type="entry name" value="Chromosome partitioning protein ParB"/>
    <property type="match status" value="1"/>
</dbReference>
<dbReference type="NCBIfam" id="TIGR00180">
    <property type="entry name" value="parB_part"/>
    <property type="match status" value="1"/>
</dbReference>
<dbReference type="RefSeq" id="WP_128700909.1">
    <property type="nucleotide sequence ID" value="NZ_CP019384.1"/>
</dbReference>
<name>A0A410P7J8_VELA1</name>
<dbReference type="InterPro" id="IPR041468">
    <property type="entry name" value="HTH_ParB/Spo0J"/>
</dbReference>
<keyword evidence="3" id="KW-0238">DNA-binding</keyword>
<dbReference type="InterPro" id="IPR004437">
    <property type="entry name" value="ParB/RepB/Spo0J"/>
</dbReference>
<proteinExistence type="inferred from homology"/>
<evidence type="ECO:0000259" key="4">
    <source>
        <dbReference type="SMART" id="SM00470"/>
    </source>
</evidence>
<dbReference type="Pfam" id="PF02195">
    <property type="entry name" value="ParB_N"/>
    <property type="match status" value="1"/>
</dbReference>
<comment type="similarity">
    <text evidence="1">Belongs to the ParB family.</text>
</comment>
<keyword evidence="6" id="KW-1185">Reference proteome</keyword>
<dbReference type="CDD" id="cd16393">
    <property type="entry name" value="SPO0J_N"/>
    <property type="match status" value="1"/>
</dbReference>
<evidence type="ECO:0000313" key="6">
    <source>
        <dbReference type="Proteomes" id="UP000287243"/>
    </source>
</evidence>
<organism evidence="5 6">
    <name type="scientific">Velamenicoccus archaeovorus</name>
    <dbReference type="NCBI Taxonomy" id="1930593"/>
    <lineage>
        <taxon>Bacteria</taxon>
        <taxon>Pseudomonadati</taxon>
        <taxon>Candidatus Omnitrophota</taxon>
        <taxon>Candidatus Velamenicoccus</taxon>
    </lineage>
</organism>
<accession>A0A410P7J8</accession>
<evidence type="ECO:0000256" key="2">
    <source>
        <dbReference type="ARBA" id="ARBA00022829"/>
    </source>
</evidence>
<dbReference type="EMBL" id="CP019384">
    <property type="protein sequence ID" value="QAT17944.1"/>
    <property type="molecule type" value="Genomic_DNA"/>
</dbReference>
<dbReference type="PANTHER" id="PTHR33375">
    <property type="entry name" value="CHROMOSOME-PARTITIONING PROTEIN PARB-RELATED"/>
    <property type="match status" value="1"/>
</dbReference>
<dbReference type="InterPro" id="IPR050336">
    <property type="entry name" value="Chromosome_partition/occlusion"/>
</dbReference>
<dbReference type="FunFam" id="3.90.1530.30:FF:000001">
    <property type="entry name" value="Chromosome partitioning protein ParB"/>
    <property type="match status" value="1"/>
</dbReference>